<organism evidence="3 4">
    <name type="scientific">Xylaria bambusicola</name>
    <dbReference type="NCBI Taxonomy" id="326684"/>
    <lineage>
        <taxon>Eukaryota</taxon>
        <taxon>Fungi</taxon>
        <taxon>Dikarya</taxon>
        <taxon>Ascomycota</taxon>
        <taxon>Pezizomycotina</taxon>
        <taxon>Sordariomycetes</taxon>
        <taxon>Xylariomycetidae</taxon>
        <taxon>Xylariales</taxon>
        <taxon>Xylariaceae</taxon>
        <taxon>Xylaria</taxon>
    </lineage>
</organism>
<reference evidence="3 4" key="1">
    <citation type="submission" date="2023-10" db="EMBL/GenBank/DDBJ databases">
        <title>Draft genome sequence of Xylaria bambusicola isolate GMP-LS, the root and basal stem rot pathogen of sugarcane in Indonesia.</title>
        <authorList>
            <person name="Selvaraj P."/>
            <person name="Muralishankar V."/>
            <person name="Muruganantham S."/>
            <person name="Sp S."/>
            <person name="Haryani S."/>
            <person name="Lau K.J.X."/>
            <person name="Naqvi N.I."/>
        </authorList>
    </citation>
    <scope>NUCLEOTIDE SEQUENCE [LARGE SCALE GENOMIC DNA]</scope>
    <source>
        <strain evidence="3">GMP-LS</strain>
    </source>
</reference>
<proteinExistence type="predicted"/>
<dbReference type="InterPro" id="IPR002575">
    <property type="entry name" value="Aminoglycoside_PTrfase"/>
</dbReference>
<keyword evidence="1" id="KW-0547">Nucleotide-binding</keyword>
<dbReference type="GO" id="GO:0004672">
    <property type="term" value="F:protein kinase activity"/>
    <property type="evidence" value="ECO:0007669"/>
    <property type="project" value="InterPro"/>
</dbReference>
<dbReference type="Pfam" id="PF01636">
    <property type="entry name" value="APH"/>
    <property type="match status" value="1"/>
</dbReference>
<evidence type="ECO:0000259" key="2">
    <source>
        <dbReference type="PROSITE" id="PS50011"/>
    </source>
</evidence>
<dbReference type="EMBL" id="JAWHQM010000002">
    <property type="protein sequence ID" value="KAK5625274.1"/>
    <property type="molecule type" value="Genomic_DNA"/>
</dbReference>
<feature type="domain" description="Protein kinase" evidence="2">
    <location>
        <begin position="61"/>
        <end position="383"/>
    </location>
</feature>
<dbReference type="InterPro" id="IPR017441">
    <property type="entry name" value="Protein_kinase_ATP_BS"/>
</dbReference>
<dbReference type="InterPro" id="IPR011009">
    <property type="entry name" value="Kinase-like_dom_sf"/>
</dbReference>
<protein>
    <recommendedName>
        <fullName evidence="2">Protein kinase domain-containing protein</fullName>
    </recommendedName>
</protein>
<feature type="binding site" evidence="1">
    <location>
        <position position="92"/>
    </location>
    <ligand>
        <name>ATP</name>
        <dbReference type="ChEBI" id="CHEBI:30616"/>
    </ligand>
</feature>
<dbReference type="AlphaFoldDB" id="A0AAN7UFM3"/>
<gene>
    <name evidence="3" type="ORF">RRF57_000990</name>
</gene>
<dbReference type="Gene3D" id="1.10.510.10">
    <property type="entry name" value="Transferase(Phosphotransferase) domain 1"/>
    <property type="match status" value="1"/>
</dbReference>
<comment type="caution">
    <text evidence="3">The sequence shown here is derived from an EMBL/GenBank/DDBJ whole genome shotgun (WGS) entry which is preliminary data.</text>
</comment>
<dbReference type="GO" id="GO:0005524">
    <property type="term" value="F:ATP binding"/>
    <property type="evidence" value="ECO:0007669"/>
    <property type="project" value="UniProtKB-UniRule"/>
</dbReference>
<dbReference type="SUPFAM" id="SSF56112">
    <property type="entry name" value="Protein kinase-like (PK-like)"/>
    <property type="match status" value="1"/>
</dbReference>
<keyword evidence="4" id="KW-1185">Reference proteome</keyword>
<evidence type="ECO:0000313" key="3">
    <source>
        <dbReference type="EMBL" id="KAK5625274.1"/>
    </source>
</evidence>
<dbReference type="SMART" id="SM00220">
    <property type="entry name" value="S_TKc"/>
    <property type="match status" value="1"/>
</dbReference>
<dbReference type="PROSITE" id="PS50011">
    <property type="entry name" value="PROTEIN_KINASE_DOM"/>
    <property type="match status" value="1"/>
</dbReference>
<accession>A0AAN7UFM3</accession>
<keyword evidence="1" id="KW-0067">ATP-binding</keyword>
<dbReference type="InterPro" id="IPR000719">
    <property type="entry name" value="Prot_kinase_dom"/>
</dbReference>
<dbReference type="PROSITE" id="PS00107">
    <property type="entry name" value="PROTEIN_KINASE_ATP"/>
    <property type="match status" value="1"/>
</dbReference>
<evidence type="ECO:0000313" key="4">
    <source>
        <dbReference type="Proteomes" id="UP001305414"/>
    </source>
</evidence>
<name>A0AAN7UFM3_9PEZI</name>
<evidence type="ECO:0000256" key="1">
    <source>
        <dbReference type="PROSITE-ProRule" id="PRU10141"/>
    </source>
</evidence>
<sequence length="406" mass="46421">MNFLEFDENGIPIDPGDDPHRSFEPSMDVSGNIAANIVMAEEEINARAIEARNYFNNLMHFEYEDLVGNGAFGIAVRVKWTGVGRSRRFIVKRARNEDSARELRHEIDIMAMGGKGVALAEKYAYEIDPADHTTYAQNLNGAAHIASVIAYEDDRRGGRRRRYQQWRLRSRFARRVASIFGRRVPSYFLVGLPGPSLALEYLENGTMDRFRKKLDENNDIVPNRILWRIFLCWADSKLEEFGNIPPSRLVHGDMHPGNMLFGTIGDFPEHDIVPPVKLIDFGLSFRNPVGVMWNISDIAKNMMWLIIQRLVPLGVWPLDYNDIVTEGAPLLDAQWAPKTRHLDPELLDILLRCLAQSPLDRPTLAQLLQVAKDAVQNRDQEYYGAEAFQESDVSIQRFVQQYIYDA</sequence>
<dbReference type="Proteomes" id="UP001305414">
    <property type="component" value="Unassembled WGS sequence"/>
</dbReference>